<evidence type="ECO:0000313" key="3">
    <source>
        <dbReference type="Proteomes" id="UP000008281"/>
    </source>
</evidence>
<dbReference type="EMBL" id="DS268483">
    <property type="protein sequence ID" value="EFP10237.1"/>
    <property type="molecule type" value="Genomic_DNA"/>
</dbReference>
<feature type="region of interest" description="Disordered" evidence="1">
    <location>
        <begin position="1"/>
        <end position="53"/>
    </location>
</feature>
<protein>
    <submittedName>
        <fullName evidence="2">Uncharacterized protein</fullName>
    </submittedName>
</protein>
<organism evidence="3">
    <name type="scientific">Caenorhabditis remanei</name>
    <name type="common">Caenorhabditis vulgaris</name>
    <dbReference type="NCBI Taxonomy" id="31234"/>
    <lineage>
        <taxon>Eukaryota</taxon>
        <taxon>Metazoa</taxon>
        <taxon>Ecdysozoa</taxon>
        <taxon>Nematoda</taxon>
        <taxon>Chromadorea</taxon>
        <taxon>Rhabditida</taxon>
        <taxon>Rhabditina</taxon>
        <taxon>Rhabditomorpha</taxon>
        <taxon>Rhabditoidea</taxon>
        <taxon>Rhabditidae</taxon>
        <taxon>Peloderinae</taxon>
        <taxon>Caenorhabditis</taxon>
    </lineage>
</organism>
<name>E3MVL9_CAERE</name>
<dbReference type="GeneID" id="9826131"/>
<keyword evidence="3" id="KW-1185">Reference proteome</keyword>
<gene>
    <name evidence="2" type="ORF">CRE_24066</name>
</gene>
<feature type="compositionally biased region" description="Basic residues" evidence="1">
    <location>
        <begin position="1"/>
        <end position="14"/>
    </location>
</feature>
<reference evidence="2" key="1">
    <citation type="submission" date="2007-07" db="EMBL/GenBank/DDBJ databases">
        <title>PCAP assembly of the Caenorhabditis remanei genome.</title>
        <authorList>
            <consortium name="The Caenorhabditis remanei Sequencing Consortium"/>
            <person name="Wilson R.K."/>
        </authorList>
    </citation>
    <scope>NUCLEOTIDE SEQUENCE [LARGE SCALE GENOMIC DNA]</scope>
    <source>
        <strain evidence="2">PB4641</strain>
    </source>
</reference>
<feature type="compositionally biased region" description="Polar residues" evidence="1">
    <location>
        <begin position="231"/>
        <end position="241"/>
    </location>
</feature>
<dbReference type="Proteomes" id="UP000008281">
    <property type="component" value="Unassembled WGS sequence"/>
</dbReference>
<dbReference type="RefSeq" id="XP_003099812.2">
    <property type="nucleotide sequence ID" value="XM_003099764.2"/>
</dbReference>
<dbReference type="AlphaFoldDB" id="E3MVL9"/>
<dbReference type="KEGG" id="crq:GCK72_024943"/>
<sequence>MPKGSKRNKNKKTGKALSQSTTPKARKSPKEQLATRKARRTPKSKKFQEEEKEFEYPDPYITGLFTISQFYTSQMFETDCSDRKTEQIRDLNNFSHLMQPQVRNANPGIHEFDIFALIQAVPELQAKYKEFQNFLEAQEIVPMGDELLDTRKKEDKNTDSDQNVEEDATKQKKDPIMGLNEKSGCDGMAHSSTESSRSNKKTTEMNAELSEDVDESSELASKSAEPIDTTAGLQKNFSPVSFTEYPIESDNGQVSVQ</sequence>
<dbReference type="CTD" id="9826131"/>
<feature type="compositionally biased region" description="Basic residues" evidence="1">
    <location>
        <begin position="36"/>
        <end position="45"/>
    </location>
</feature>
<dbReference type="HOGENOM" id="CLU_1082752_0_0_1"/>
<proteinExistence type="predicted"/>
<evidence type="ECO:0000313" key="2">
    <source>
        <dbReference type="EMBL" id="EFP10237.1"/>
    </source>
</evidence>
<evidence type="ECO:0000256" key="1">
    <source>
        <dbReference type="SAM" id="MobiDB-lite"/>
    </source>
</evidence>
<feature type="region of interest" description="Disordered" evidence="1">
    <location>
        <begin position="152"/>
        <end position="257"/>
    </location>
</feature>
<accession>E3MVL9</accession>
<dbReference type="InParanoid" id="E3MVL9"/>